<feature type="non-terminal residue" evidence="3">
    <location>
        <position position="1"/>
    </location>
</feature>
<reference evidence="3" key="2">
    <citation type="journal article" date="2014" name="ISME J.">
        <title>Microbial stratification in low pH oxic and suboxic macroscopic growths along an acid mine drainage.</title>
        <authorList>
            <person name="Mendez-Garcia C."/>
            <person name="Mesa V."/>
            <person name="Sprenger R.R."/>
            <person name="Richter M."/>
            <person name="Diez M.S."/>
            <person name="Solano J."/>
            <person name="Bargiela R."/>
            <person name="Golyshina O.V."/>
            <person name="Manteca A."/>
            <person name="Ramos J.L."/>
            <person name="Gallego J.R."/>
            <person name="Llorente I."/>
            <person name="Martins Dos Santos V.A."/>
            <person name="Jensen O.N."/>
            <person name="Pelaez A.I."/>
            <person name="Sanchez J."/>
            <person name="Ferrer M."/>
        </authorList>
    </citation>
    <scope>NUCLEOTIDE SEQUENCE</scope>
</reference>
<evidence type="ECO:0000259" key="2">
    <source>
        <dbReference type="Pfam" id="PF02541"/>
    </source>
</evidence>
<evidence type="ECO:0000256" key="1">
    <source>
        <dbReference type="SAM" id="MobiDB-lite"/>
    </source>
</evidence>
<dbReference type="AlphaFoldDB" id="T1A424"/>
<feature type="region of interest" description="Disordered" evidence="1">
    <location>
        <begin position="1"/>
        <end position="47"/>
    </location>
</feature>
<gene>
    <name evidence="3" type="ORF">B1B_10941</name>
</gene>
<dbReference type="EMBL" id="AUZY01007071">
    <property type="protein sequence ID" value="EQD51638.1"/>
    <property type="molecule type" value="Genomic_DNA"/>
</dbReference>
<protein>
    <submittedName>
        <fullName evidence="3">Exopolyphosphatase</fullName>
    </submittedName>
</protein>
<feature type="compositionally biased region" description="Basic and acidic residues" evidence="1">
    <location>
        <begin position="258"/>
        <end position="271"/>
    </location>
</feature>
<feature type="compositionally biased region" description="Low complexity" evidence="1">
    <location>
        <begin position="1"/>
        <end position="16"/>
    </location>
</feature>
<dbReference type="Pfam" id="PF02541">
    <property type="entry name" value="Ppx-GppA"/>
    <property type="match status" value="1"/>
</dbReference>
<feature type="region of interest" description="Disordered" evidence="1">
    <location>
        <begin position="194"/>
        <end position="285"/>
    </location>
</feature>
<dbReference type="InterPro" id="IPR043129">
    <property type="entry name" value="ATPase_NBD"/>
</dbReference>
<dbReference type="PANTHER" id="PTHR30005">
    <property type="entry name" value="EXOPOLYPHOSPHATASE"/>
    <property type="match status" value="1"/>
</dbReference>
<comment type="caution">
    <text evidence="3">The sequence shown here is derived from an EMBL/GenBank/DDBJ whole genome shotgun (WGS) entry which is preliminary data.</text>
</comment>
<sequence>RPPTAARARAPRRAYVPPAPSPGVSRASGAGPRRRDERSPSPSIGQIGVIDVGSNTARFVVFEASRAGAVRAVYEAKEVPRLGLRTGPDGRLTDEAIQRGVAALKRFAKIVRQREVPRTLAVATSAVRDAPNGPEFLRAVERSSGLLLRTISGAEEARYGYLGIAGAWELHDDVVCDLGGGSLQLVEVVRGGPALGGQPAPRGPPAQPAVLRARPAQEAGDGGVARPRPRRVEGGVRRVLGEDPGPLRGRRNGPRPRPGRDRLPRLADRPRPRLPALRLRRRGAR</sequence>
<evidence type="ECO:0000313" key="3">
    <source>
        <dbReference type="EMBL" id="EQD51638.1"/>
    </source>
</evidence>
<name>T1A424_9ZZZZ</name>
<dbReference type="Gene3D" id="3.30.420.40">
    <property type="match status" value="1"/>
</dbReference>
<dbReference type="SUPFAM" id="SSF53067">
    <property type="entry name" value="Actin-like ATPase domain"/>
    <property type="match status" value="1"/>
</dbReference>
<dbReference type="InterPro" id="IPR050273">
    <property type="entry name" value="GppA/Ppx_hydrolase"/>
</dbReference>
<proteinExistence type="predicted"/>
<dbReference type="Gene3D" id="3.30.420.150">
    <property type="entry name" value="Exopolyphosphatase. Domain 2"/>
    <property type="match status" value="1"/>
</dbReference>
<feature type="compositionally biased region" description="Basic and acidic residues" evidence="1">
    <location>
        <begin position="230"/>
        <end position="241"/>
    </location>
</feature>
<feature type="domain" description="Ppx/GppA phosphatase N-terminal" evidence="2">
    <location>
        <begin position="65"/>
        <end position="189"/>
    </location>
</feature>
<reference evidence="3" key="1">
    <citation type="submission" date="2013-08" db="EMBL/GenBank/DDBJ databases">
        <authorList>
            <person name="Mendez C."/>
            <person name="Richter M."/>
            <person name="Ferrer M."/>
            <person name="Sanchez J."/>
        </authorList>
    </citation>
    <scope>NUCLEOTIDE SEQUENCE</scope>
</reference>
<dbReference type="GO" id="GO:0016462">
    <property type="term" value="F:pyrophosphatase activity"/>
    <property type="evidence" value="ECO:0007669"/>
    <property type="project" value="TreeGrafter"/>
</dbReference>
<dbReference type="PANTHER" id="PTHR30005:SF0">
    <property type="entry name" value="RETROGRADE REGULATION PROTEIN 2"/>
    <property type="match status" value="1"/>
</dbReference>
<feature type="non-terminal residue" evidence="3">
    <location>
        <position position="285"/>
    </location>
</feature>
<organism evidence="3">
    <name type="scientific">mine drainage metagenome</name>
    <dbReference type="NCBI Taxonomy" id="410659"/>
    <lineage>
        <taxon>unclassified sequences</taxon>
        <taxon>metagenomes</taxon>
        <taxon>ecological metagenomes</taxon>
    </lineage>
</organism>
<accession>T1A424</accession>
<dbReference type="InterPro" id="IPR003695">
    <property type="entry name" value="Ppx_GppA_N"/>
</dbReference>